<dbReference type="AlphaFoldDB" id="A0A2B7WSX7"/>
<dbReference type="InterPro" id="IPR051678">
    <property type="entry name" value="AGP_Transferase"/>
</dbReference>
<dbReference type="Proteomes" id="UP000224634">
    <property type="component" value="Unassembled WGS sequence"/>
</dbReference>
<comment type="caution">
    <text evidence="2">The sequence shown here is derived from an EMBL/GenBank/DDBJ whole genome shotgun (WGS) entry which is preliminary data.</text>
</comment>
<dbReference type="Gene3D" id="3.90.1200.10">
    <property type="match status" value="1"/>
</dbReference>
<protein>
    <recommendedName>
        <fullName evidence="1">Aminoglycoside phosphotransferase domain-containing protein</fullName>
    </recommendedName>
</protein>
<reference evidence="2 3" key="1">
    <citation type="submission" date="2017-10" db="EMBL/GenBank/DDBJ databases">
        <title>Comparative genomics in systemic dimorphic fungi from Ajellomycetaceae.</title>
        <authorList>
            <person name="Munoz J.F."/>
            <person name="Mcewen J.G."/>
            <person name="Clay O.K."/>
            <person name="Cuomo C.A."/>
        </authorList>
    </citation>
    <scope>NUCLEOTIDE SEQUENCE [LARGE SCALE GENOMIC DNA]</scope>
    <source>
        <strain evidence="2 3">UAMH7299</strain>
    </source>
</reference>
<feature type="domain" description="Aminoglycoside phosphotransferase" evidence="1">
    <location>
        <begin position="66"/>
        <end position="260"/>
    </location>
</feature>
<dbReference type="PANTHER" id="PTHR21310">
    <property type="entry name" value="AMINOGLYCOSIDE PHOSPHOTRANSFERASE-RELATED-RELATED"/>
    <property type="match status" value="1"/>
</dbReference>
<keyword evidence="3" id="KW-1185">Reference proteome</keyword>
<name>A0A2B7WSX7_POLH7</name>
<accession>A0A2B7WSX7</accession>
<evidence type="ECO:0000313" key="2">
    <source>
        <dbReference type="EMBL" id="PGG99567.1"/>
    </source>
</evidence>
<evidence type="ECO:0000259" key="1">
    <source>
        <dbReference type="Pfam" id="PF01636"/>
    </source>
</evidence>
<dbReference type="InterPro" id="IPR011009">
    <property type="entry name" value="Kinase-like_dom_sf"/>
</dbReference>
<dbReference type="STRING" id="1447883.A0A2B7WSX7"/>
<dbReference type="OrthoDB" id="3250044at2759"/>
<dbReference type="InterPro" id="IPR002575">
    <property type="entry name" value="Aminoglycoside_PTrfase"/>
</dbReference>
<dbReference type="PANTHER" id="PTHR21310:SF39">
    <property type="entry name" value="AMINOGLYCOSIDE PHOSPHOTRANSFERASE DOMAIN-CONTAINING PROTEIN"/>
    <property type="match status" value="1"/>
</dbReference>
<dbReference type="SUPFAM" id="SSF56112">
    <property type="entry name" value="Protein kinase-like (PK-like)"/>
    <property type="match status" value="1"/>
</dbReference>
<dbReference type="Pfam" id="PF01636">
    <property type="entry name" value="APH"/>
    <property type="match status" value="1"/>
</dbReference>
<proteinExistence type="predicted"/>
<dbReference type="EMBL" id="PDNA01000268">
    <property type="protein sequence ID" value="PGG99567.1"/>
    <property type="molecule type" value="Genomic_DNA"/>
</dbReference>
<organism evidence="2 3">
    <name type="scientific">Polytolypa hystricis (strain UAMH7299)</name>
    <dbReference type="NCBI Taxonomy" id="1447883"/>
    <lineage>
        <taxon>Eukaryota</taxon>
        <taxon>Fungi</taxon>
        <taxon>Dikarya</taxon>
        <taxon>Ascomycota</taxon>
        <taxon>Pezizomycotina</taxon>
        <taxon>Eurotiomycetes</taxon>
        <taxon>Eurotiomycetidae</taxon>
        <taxon>Onygenales</taxon>
        <taxon>Onygenales incertae sedis</taxon>
        <taxon>Polytolypa</taxon>
    </lineage>
</organism>
<gene>
    <name evidence="2" type="ORF">AJ80_09335</name>
</gene>
<evidence type="ECO:0000313" key="3">
    <source>
        <dbReference type="Proteomes" id="UP000224634"/>
    </source>
</evidence>
<sequence length="309" mass="35040">MDTILSFILRHSHPLVQRWIVRFCPQTWLISVCRRARTQADLHVAPCVLRLSSQIAVHYGWGVWPSRAAMQDYAYHHVDPAIVRVPQVYRFFMDYTTGYSLPDGYLFMEYMPGKTVDKLDAATENNAVSKALTKRIADIVVHLHGIKVEDGVPPGPLGGGMPFGYLWGEEGTKTVFHSVSEMNSWLNKRLKLIDKSIDLSPCYPLVLCHGDLVRRNIIVIDDDRDEKATKAEDYKGRQLALVDWGHAAFLPRVCDIASMSCYLDKGGYLYTQELQQVTRKAIGGLTEVEEGCYKLLMSARALSLRYTRL</sequence>